<dbReference type="InterPro" id="IPR029132">
    <property type="entry name" value="CBAH/NAAA_C"/>
</dbReference>
<comment type="caution">
    <text evidence="3">The sequence shown here is derived from an EMBL/GenBank/DDBJ whole genome shotgun (WGS) entry which is preliminary data.</text>
</comment>
<sequence length="79" mass="9111">MPLGMVRVSEPGDLKHASGVVPFDYIVYTSMMCAESLKFYWVTYENQTVQCVDLNDLLSKNDYAQFDLGRVTEFKYLTK</sequence>
<evidence type="ECO:0000313" key="4">
    <source>
        <dbReference type="Proteomes" id="UP000783390"/>
    </source>
</evidence>
<evidence type="ECO:0000256" key="1">
    <source>
        <dbReference type="ARBA" id="ARBA00022801"/>
    </source>
</evidence>
<keyword evidence="4" id="KW-1185">Reference proteome</keyword>
<dbReference type="EMBL" id="JAGGJZ010000011">
    <property type="protein sequence ID" value="MBP1890758.1"/>
    <property type="molecule type" value="Genomic_DNA"/>
</dbReference>
<evidence type="ECO:0000259" key="2">
    <source>
        <dbReference type="Pfam" id="PF02275"/>
    </source>
</evidence>
<dbReference type="Pfam" id="PF02275">
    <property type="entry name" value="CBAH"/>
    <property type="match status" value="1"/>
</dbReference>
<protein>
    <submittedName>
        <fullName evidence="3">Penicillin V acylase-like amidase (Ntn superfamily)</fullName>
    </submittedName>
</protein>
<evidence type="ECO:0000313" key="3">
    <source>
        <dbReference type="EMBL" id="MBP1890758.1"/>
    </source>
</evidence>
<organism evidence="3 4">
    <name type="scientific">Clostridium moniliforme</name>
    <dbReference type="NCBI Taxonomy" id="39489"/>
    <lineage>
        <taxon>Bacteria</taxon>
        <taxon>Bacillati</taxon>
        <taxon>Bacillota</taxon>
        <taxon>Clostridia</taxon>
        <taxon>Eubacteriales</taxon>
        <taxon>Clostridiaceae</taxon>
        <taxon>Clostridium</taxon>
    </lineage>
</organism>
<dbReference type="Proteomes" id="UP000783390">
    <property type="component" value="Unassembled WGS sequence"/>
</dbReference>
<keyword evidence="1" id="KW-0378">Hydrolase</keyword>
<proteinExistence type="predicted"/>
<reference evidence="3 4" key="1">
    <citation type="submission" date="2021-03" db="EMBL/GenBank/DDBJ databases">
        <title>Genomic Encyclopedia of Type Strains, Phase IV (KMG-IV): sequencing the most valuable type-strain genomes for metagenomic binning, comparative biology and taxonomic classification.</title>
        <authorList>
            <person name="Goeker M."/>
        </authorList>
    </citation>
    <scope>NUCLEOTIDE SEQUENCE [LARGE SCALE GENOMIC DNA]</scope>
    <source>
        <strain evidence="3 4">DSM 3984</strain>
    </source>
</reference>
<gene>
    <name evidence="3" type="ORF">J2Z53_002372</name>
</gene>
<name>A0ABS4F3D0_9CLOT</name>
<accession>A0ABS4F3D0</accession>
<feature type="domain" description="Choloylglycine hydrolase/NAAA C-terminal" evidence="2">
    <location>
        <begin position="24"/>
        <end position="56"/>
    </location>
</feature>
<dbReference type="Gene3D" id="3.60.60.10">
    <property type="entry name" value="Penicillin V Acylase, Chain A"/>
    <property type="match status" value="1"/>
</dbReference>